<protein>
    <submittedName>
        <fullName evidence="2">Transcriptional regulator</fullName>
    </submittedName>
</protein>
<dbReference type="InterPro" id="IPR018656">
    <property type="entry name" value="DUF2087"/>
</dbReference>
<name>A0ABQ1ZS21_9BACL</name>
<keyword evidence="3" id="KW-1185">Reference proteome</keyword>
<dbReference type="Pfam" id="PF09860">
    <property type="entry name" value="DUF2087"/>
    <property type="match status" value="1"/>
</dbReference>
<feature type="domain" description="DUF2087" evidence="1">
    <location>
        <begin position="38"/>
        <end position="104"/>
    </location>
</feature>
<evidence type="ECO:0000313" key="2">
    <source>
        <dbReference type="EMBL" id="GGH77636.1"/>
    </source>
</evidence>
<sequence>MVEEHSNQAISPSLIRLSEQQHKLKNSAIRNFFDKEGRLKSIPSQLKKKLIVLEHLVDRLDMERGYEESEINAYIRLYHEDFATIRREFIVQGFMTRENDVYRRNARSAVRRWEELS</sequence>
<dbReference type="Proteomes" id="UP000605427">
    <property type="component" value="Unassembled WGS sequence"/>
</dbReference>
<accession>A0ABQ1ZS21</accession>
<gene>
    <name evidence="2" type="ORF">GCM10007362_21690</name>
</gene>
<proteinExistence type="predicted"/>
<dbReference type="EMBL" id="BMDD01000002">
    <property type="protein sequence ID" value="GGH77636.1"/>
    <property type="molecule type" value="Genomic_DNA"/>
</dbReference>
<organism evidence="2 3">
    <name type="scientific">Saccharibacillus endophyticus</name>
    <dbReference type="NCBI Taxonomy" id="2060666"/>
    <lineage>
        <taxon>Bacteria</taxon>
        <taxon>Bacillati</taxon>
        <taxon>Bacillota</taxon>
        <taxon>Bacilli</taxon>
        <taxon>Bacillales</taxon>
        <taxon>Paenibacillaceae</taxon>
        <taxon>Saccharibacillus</taxon>
    </lineage>
</organism>
<comment type="caution">
    <text evidence="2">The sequence shown here is derived from an EMBL/GenBank/DDBJ whole genome shotgun (WGS) entry which is preliminary data.</text>
</comment>
<evidence type="ECO:0000259" key="1">
    <source>
        <dbReference type="Pfam" id="PF09860"/>
    </source>
</evidence>
<reference evidence="3" key="1">
    <citation type="journal article" date="2019" name="Int. J. Syst. Evol. Microbiol.">
        <title>The Global Catalogue of Microorganisms (GCM) 10K type strain sequencing project: providing services to taxonomists for standard genome sequencing and annotation.</title>
        <authorList>
            <consortium name="The Broad Institute Genomics Platform"/>
            <consortium name="The Broad Institute Genome Sequencing Center for Infectious Disease"/>
            <person name="Wu L."/>
            <person name="Ma J."/>
        </authorList>
    </citation>
    <scope>NUCLEOTIDE SEQUENCE [LARGE SCALE GENOMIC DNA]</scope>
    <source>
        <strain evidence="3">CCM 8702</strain>
    </source>
</reference>
<evidence type="ECO:0000313" key="3">
    <source>
        <dbReference type="Proteomes" id="UP000605427"/>
    </source>
</evidence>